<reference evidence="2 3" key="1">
    <citation type="submission" date="2016-12" db="EMBL/GenBank/DDBJ databases">
        <authorList>
            <person name="Song W.-J."/>
            <person name="Kurnit D.M."/>
        </authorList>
    </citation>
    <scope>NUCLEOTIDE SEQUENCE [LARGE SCALE GENOMIC DNA]</scope>
    <source>
        <strain evidence="2 3">DSM 19599</strain>
    </source>
</reference>
<dbReference type="AlphaFoldDB" id="A0A1M7ZKJ9"/>
<dbReference type="InterPro" id="IPR029024">
    <property type="entry name" value="TerB-like"/>
</dbReference>
<accession>A0A1M7ZKJ9</accession>
<dbReference type="EMBL" id="FRXO01000003">
    <property type="protein sequence ID" value="SHO65196.1"/>
    <property type="molecule type" value="Genomic_DNA"/>
</dbReference>
<protein>
    <recommendedName>
        <fullName evidence="4">Tellurite resistance protein TerB</fullName>
    </recommendedName>
</protein>
<dbReference type="CDD" id="cd07176">
    <property type="entry name" value="terB"/>
    <property type="match status" value="1"/>
</dbReference>
<evidence type="ECO:0008006" key="4">
    <source>
        <dbReference type="Google" id="ProtNLM"/>
    </source>
</evidence>
<dbReference type="Gene3D" id="1.10.3680.10">
    <property type="entry name" value="TerB-like"/>
    <property type="match status" value="1"/>
</dbReference>
<dbReference type="STRING" id="1123029.SAMN02745172_02028"/>
<feature type="region of interest" description="Disordered" evidence="1">
    <location>
        <begin position="1"/>
        <end position="21"/>
    </location>
</feature>
<proteinExistence type="predicted"/>
<dbReference type="Proteomes" id="UP000186406">
    <property type="component" value="Unassembled WGS sequence"/>
</dbReference>
<evidence type="ECO:0000256" key="1">
    <source>
        <dbReference type="SAM" id="MobiDB-lite"/>
    </source>
</evidence>
<keyword evidence="3" id="KW-1185">Reference proteome</keyword>
<name>A0A1M7ZKJ9_9HYPH</name>
<dbReference type="SUPFAM" id="SSF158682">
    <property type="entry name" value="TerB-like"/>
    <property type="match status" value="1"/>
</dbReference>
<sequence>MTTRHREKKPSSHAAQDEAGPAISPQEALIYVMVTLSAVDREMTDVELGTIGDMVSGLPVFAGYDPDRLIETARDCGEIVRGENGLSLLLEIVRDALPVRLHETAYALAIEVAAVDLDVEQEELRFLELLRDALDLDPLVTAAIERSARVRFRTL</sequence>
<organism evidence="2 3">
    <name type="scientific">Pseudoxanthobacter soli DSM 19599</name>
    <dbReference type="NCBI Taxonomy" id="1123029"/>
    <lineage>
        <taxon>Bacteria</taxon>
        <taxon>Pseudomonadati</taxon>
        <taxon>Pseudomonadota</taxon>
        <taxon>Alphaproteobacteria</taxon>
        <taxon>Hyphomicrobiales</taxon>
        <taxon>Segnochrobactraceae</taxon>
        <taxon>Pseudoxanthobacter</taxon>
    </lineage>
</organism>
<evidence type="ECO:0000313" key="3">
    <source>
        <dbReference type="Proteomes" id="UP000186406"/>
    </source>
</evidence>
<evidence type="ECO:0000313" key="2">
    <source>
        <dbReference type="EMBL" id="SHO65196.1"/>
    </source>
</evidence>
<gene>
    <name evidence="2" type="ORF">SAMN02745172_02028</name>
</gene>